<keyword evidence="3" id="KW-1185">Reference proteome</keyword>
<feature type="compositionally biased region" description="Low complexity" evidence="1">
    <location>
        <begin position="396"/>
        <end position="425"/>
    </location>
</feature>
<comment type="caution">
    <text evidence="2">The sequence shown here is derived from an EMBL/GenBank/DDBJ whole genome shotgun (WGS) entry which is preliminary data.</text>
</comment>
<feature type="region of interest" description="Disordered" evidence="1">
    <location>
        <begin position="638"/>
        <end position="657"/>
    </location>
</feature>
<proteinExistence type="predicted"/>
<feature type="region of interest" description="Disordered" evidence="1">
    <location>
        <begin position="707"/>
        <end position="728"/>
    </location>
</feature>
<evidence type="ECO:0000313" key="3">
    <source>
        <dbReference type="Proteomes" id="UP001063166"/>
    </source>
</evidence>
<dbReference type="Proteomes" id="UP001063166">
    <property type="component" value="Unassembled WGS sequence"/>
</dbReference>
<feature type="region of interest" description="Disordered" evidence="1">
    <location>
        <begin position="1"/>
        <end position="108"/>
    </location>
</feature>
<organism evidence="2 3">
    <name type="scientific">Lyophyllum shimeji</name>
    <name type="common">Hon-shimeji</name>
    <name type="synonym">Tricholoma shimeji</name>
    <dbReference type="NCBI Taxonomy" id="47721"/>
    <lineage>
        <taxon>Eukaryota</taxon>
        <taxon>Fungi</taxon>
        <taxon>Dikarya</taxon>
        <taxon>Basidiomycota</taxon>
        <taxon>Agaricomycotina</taxon>
        <taxon>Agaricomycetes</taxon>
        <taxon>Agaricomycetidae</taxon>
        <taxon>Agaricales</taxon>
        <taxon>Tricholomatineae</taxon>
        <taxon>Lyophyllaceae</taxon>
        <taxon>Lyophyllum</taxon>
    </lineage>
</organism>
<reference evidence="2" key="1">
    <citation type="submission" date="2022-07" db="EMBL/GenBank/DDBJ databases">
        <title>The genome of Lyophyllum shimeji provides insight into the initial evolution of ectomycorrhizal fungal genome.</title>
        <authorList>
            <person name="Kobayashi Y."/>
            <person name="Shibata T."/>
            <person name="Hirakawa H."/>
            <person name="Shigenobu S."/>
            <person name="Nishiyama T."/>
            <person name="Yamada A."/>
            <person name="Hasebe M."/>
            <person name="Kawaguchi M."/>
        </authorList>
    </citation>
    <scope>NUCLEOTIDE SEQUENCE</scope>
    <source>
        <strain evidence="2">AT787</strain>
    </source>
</reference>
<feature type="compositionally biased region" description="Basic and acidic residues" evidence="1">
    <location>
        <begin position="43"/>
        <end position="57"/>
    </location>
</feature>
<name>A0A9P3URV6_LYOSH</name>
<dbReference type="EMBL" id="BRPK01000012">
    <property type="protein sequence ID" value="GLB43043.1"/>
    <property type="molecule type" value="Genomic_DNA"/>
</dbReference>
<gene>
    <name evidence="2" type="ORF">LshimejAT787_1204920</name>
</gene>
<feature type="compositionally biased region" description="Basic and acidic residues" evidence="1">
    <location>
        <begin position="263"/>
        <end position="273"/>
    </location>
</feature>
<dbReference type="AlphaFoldDB" id="A0A9P3URV6"/>
<feature type="compositionally biased region" description="Polar residues" evidence="1">
    <location>
        <begin position="461"/>
        <end position="485"/>
    </location>
</feature>
<feature type="compositionally biased region" description="Polar residues" evidence="1">
    <location>
        <begin position="638"/>
        <end position="648"/>
    </location>
</feature>
<feature type="compositionally biased region" description="Low complexity" evidence="1">
    <location>
        <begin position="439"/>
        <end position="448"/>
    </location>
</feature>
<dbReference type="OrthoDB" id="3235325at2759"/>
<evidence type="ECO:0000256" key="1">
    <source>
        <dbReference type="SAM" id="MobiDB-lite"/>
    </source>
</evidence>
<evidence type="ECO:0000313" key="2">
    <source>
        <dbReference type="EMBL" id="GLB43043.1"/>
    </source>
</evidence>
<accession>A0A9P3URV6</accession>
<feature type="region of interest" description="Disordered" evidence="1">
    <location>
        <begin position="355"/>
        <end position="498"/>
    </location>
</feature>
<feature type="region of interest" description="Disordered" evidence="1">
    <location>
        <begin position="238"/>
        <end position="273"/>
    </location>
</feature>
<feature type="compositionally biased region" description="Basic and acidic residues" evidence="1">
    <location>
        <begin position="355"/>
        <end position="364"/>
    </location>
</feature>
<sequence length="728" mass="79904">MPRRAVGQRTRARNRQEAQTAQNDSLAAFLASRKRPLLPEADLDVHERRARQRREDTPESEEDDLVQGSYDEPALDGSITNENHFTTPRDDRSAAHENQPPLPEHNPQAFDRSLFFRWNIVMSQILMYRPQCASYFSSQRSRQDSIEISHHPYTQTHEMNTEALHYEISRLKQEVSMLQGELRMSRENYEKLLARVNASNMPNNSSMTSKTLPPPLSREDYKQVRFWVEKAYDEHCKRNDGETDGFATSKPKRGRPSNSEDDNDKHPYIEDCTGKPVDRHRLSKFGEKARRLFTSLKALSLAMPSWGQLGLEAYEYIKIEMLCDFEEFRFCDGAWKLERWASRAYSSWMQNIRNKQEGESGKRDRATRKRKRSSSSMKILPTDNGALYKMDDDLDTSVSSLTDSVQPRPLTDTSAASTTASNADSPTPGLVPNTPPANPASNADSPTPGMVPNTPRADPASNESLTHAVPLTNTPAAKPTSNANSARPRPLADTPAADSTASTVLFLDNVVSNLSNSQPEDRSPHAVPVALVDPFADGVITKHLDGLPRASSHAAKALISPVATMAISQAPSLPSDPLQPDVISSTSQASAVPPATTISSSQIPSVLSSTSASGSCLAAPASTTAVIPPAEAIPHQPLAQTQNSTTDATRPAKKTKMECPAVVGPRLTEKNLAKAAWLAENPGGSGPDFEAHYKTLTPEEKKNFAAQAKIAQKAARQEKRAKAKNGQS</sequence>
<protein>
    <submittedName>
        <fullName evidence="2">Uncharacterized protein</fullName>
    </submittedName>
</protein>